<proteinExistence type="predicted"/>
<organism evidence="2 3">
    <name type="scientific">Mycetomoellerius zeteki</name>
    <dbReference type="NCBI Taxonomy" id="64791"/>
    <lineage>
        <taxon>Eukaryota</taxon>
        <taxon>Metazoa</taxon>
        <taxon>Ecdysozoa</taxon>
        <taxon>Arthropoda</taxon>
        <taxon>Hexapoda</taxon>
        <taxon>Insecta</taxon>
        <taxon>Pterygota</taxon>
        <taxon>Neoptera</taxon>
        <taxon>Endopterygota</taxon>
        <taxon>Hymenoptera</taxon>
        <taxon>Apocrita</taxon>
        <taxon>Aculeata</taxon>
        <taxon>Formicoidea</taxon>
        <taxon>Formicidae</taxon>
        <taxon>Myrmicinae</taxon>
        <taxon>Mycetomoellerius</taxon>
    </lineage>
</organism>
<dbReference type="InterPro" id="IPR002156">
    <property type="entry name" value="RNaseH_domain"/>
</dbReference>
<dbReference type="Gene3D" id="3.30.420.10">
    <property type="entry name" value="Ribonuclease H-like superfamily/Ribonuclease H"/>
    <property type="match status" value="1"/>
</dbReference>
<dbReference type="CDD" id="cd09276">
    <property type="entry name" value="Rnase_HI_RT_non_LTR"/>
    <property type="match status" value="1"/>
</dbReference>
<dbReference type="GO" id="GO:0004523">
    <property type="term" value="F:RNA-DNA hybrid ribonuclease activity"/>
    <property type="evidence" value="ECO:0007669"/>
    <property type="project" value="InterPro"/>
</dbReference>
<evidence type="ECO:0000259" key="1">
    <source>
        <dbReference type="PROSITE" id="PS50879"/>
    </source>
</evidence>
<dbReference type="PROSITE" id="PS50879">
    <property type="entry name" value="RNASE_H_1"/>
    <property type="match status" value="1"/>
</dbReference>
<evidence type="ECO:0000313" key="3">
    <source>
        <dbReference type="Proteomes" id="UP000075809"/>
    </source>
</evidence>
<dbReference type="EMBL" id="KQ982952">
    <property type="protein sequence ID" value="KYQ48810.1"/>
    <property type="molecule type" value="Genomic_DNA"/>
</dbReference>
<dbReference type="InterPro" id="IPR036397">
    <property type="entry name" value="RNaseH_sf"/>
</dbReference>
<protein>
    <recommendedName>
        <fullName evidence="1">RNase H type-1 domain-containing protein</fullName>
    </recommendedName>
</protein>
<accession>A0A151WLW4</accession>
<sequence length="273" mass="31295">MNLAFLQVFGDKLNNRTSIFTDGSKTNINEKSFVGFANWSPNDDFIKGSKLFDVSSIFTAEAAAILSALNLIIKSDLLRFTIFSDSKSVLMALENIRKLKHHSHLIQEINQALINCKLKDKDVQLVWIPAHSNIIGNENADSLAKKAAVEGPLIEVEVPHSDIYSIFKSMCIKDDEELLYHRAFPSNRGTFFFENYHCKSTKTWFSDSDFDRRDIVTINRLRSGHNSLKSSLYRFEISDTDLCSCGHIENENHILWECDKFHKERIKMTVLRP</sequence>
<dbReference type="STRING" id="64791.A0A151WLW4"/>
<name>A0A151WLW4_9HYME</name>
<dbReference type="SUPFAM" id="SSF53098">
    <property type="entry name" value="Ribonuclease H-like"/>
    <property type="match status" value="1"/>
</dbReference>
<dbReference type="Pfam" id="PF00075">
    <property type="entry name" value="RNase_H"/>
    <property type="match status" value="1"/>
</dbReference>
<dbReference type="InterPro" id="IPR012337">
    <property type="entry name" value="RNaseH-like_sf"/>
</dbReference>
<feature type="domain" description="RNase H type-1" evidence="1">
    <location>
        <begin position="13"/>
        <end position="149"/>
    </location>
</feature>
<gene>
    <name evidence="2" type="ORF">ALC60_12140</name>
</gene>
<dbReference type="GO" id="GO:0003676">
    <property type="term" value="F:nucleic acid binding"/>
    <property type="evidence" value="ECO:0007669"/>
    <property type="project" value="InterPro"/>
</dbReference>
<reference evidence="2 3" key="1">
    <citation type="submission" date="2015-09" db="EMBL/GenBank/DDBJ databases">
        <title>Trachymyrmex zeteki WGS genome.</title>
        <authorList>
            <person name="Nygaard S."/>
            <person name="Hu H."/>
            <person name="Boomsma J."/>
            <person name="Zhang G."/>
        </authorList>
    </citation>
    <scope>NUCLEOTIDE SEQUENCE [LARGE SCALE GENOMIC DNA]</scope>
    <source>
        <strain evidence="2">Tzet28-1</strain>
        <tissue evidence="2">Whole body</tissue>
    </source>
</reference>
<dbReference type="Proteomes" id="UP000075809">
    <property type="component" value="Unassembled WGS sequence"/>
</dbReference>
<keyword evidence="3" id="KW-1185">Reference proteome</keyword>
<evidence type="ECO:0000313" key="2">
    <source>
        <dbReference type="EMBL" id="KYQ48810.1"/>
    </source>
</evidence>
<dbReference type="AlphaFoldDB" id="A0A151WLW4"/>